<organism evidence="2 3">
    <name type="scientific">Urochloa decumbens</name>
    <dbReference type="NCBI Taxonomy" id="240449"/>
    <lineage>
        <taxon>Eukaryota</taxon>
        <taxon>Viridiplantae</taxon>
        <taxon>Streptophyta</taxon>
        <taxon>Embryophyta</taxon>
        <taxon>Tracheophyta</taxon>
        <taxon>Spermatophyta</taxon>
        <taxon>Magnoliopsida</taxon>
        <taxon>Liliopsida</taxon>
        <taxon>Poales</taxon>
        <taxon>Poaceae</taxon>
        <taxon>PACMAD clade</taxon>
        <taxon>Panicoideae</taxon>
        <taxon>Panicodae</taxon>
        <taxon>Paniceae</taxon>
        <taxon>Melinidinae</taxon>
        <taxon>Urochloa</taxon>
    </lineage>
</organism>
<dbReference type="Proteomes" id="UP001497457">
    <property type="component" value="Chromosome 17b"/>
</dbReference>
<sequence>MEANIKLLSKDTPYGDNLDYIYTELPAALSHVHKLSITSALCIFDEVLQGFAKTSARFINLRHLTMYLPLSGDLESIGGILRLAYLLELAPTLEELELHANGGDVDVGWALRRNMLPYPHNKLKRVLISGASQWEGLMELAYYILQSANRLDCMILDPMIRIGGPPLDGWMVDIGREMIKKLFEGEEFRSILTIL</sequence>
<dbReference type="InterPro" id="IPR055357">
    <property type="entry name" value="LRR_At1g61320_AtMIF1"/>
</dbReference>
<dbReference type="PANTHER" id="PTHR34145">
    <property type="entry name" value="OS02G0105600 PROTEIN"/>
    <property type="match status" value="1"/>
</dbReference>
<dbReference type="Pfam" id="PF23622">
    <property type="entry name" value="LRR_At1g61320_AtMIF1"/>
    <property type="match status" value="1"/>
</dbReference>
<dbReference type="EMBL" id="OZ075127">
    <property type="protein sequence ID" value="CAL4948350.1"/>
    <property type="molecule type" value="Genomic_DNA"/>
</dbReference>
<reference evidence="3" key="1">
    <citation type="submission" date="2024-06" db="EMBL/GenBank/DDBJ databases">
        <authorList>
            <person name="Ryan C."/>
        </authorList>
    </citation>
    <scope>NUCLEOTIDE SEQUENCE [LARGE SCALE GENOMIC DNA]</scope>
</reference>
<dbReference type="InterPro" id="IPR053772">
    <property type="entry name" value="At1g61320/At1g61330-like"/>
</dbReference>
<protein>
    <recommendedName>
        <fullName evidence="1">At1g61320/AtMIF1 LRR domain-containing protein</fullName>
    </recommendedName>
</protein>
<proteinExistence type="predicted"/>
<name>A0ABC8YUU8_9POAL</name>
<evidence type="ECO:0000313" key="3">
    <source>
        <dbReference type="Proteomes" id="UP001497457"/>
    </source>
</evidence>
<keyword evidence="3" id="KW-1185">Reference proteome</keyword>
<accession>A0ABC8YUU8</accession>
<gene>
    <name evidence="2" type="ORF">URODEC1_LOCUS37345</name>
</gene>
<reference evidence="2 3" key="2">
    <citation type="submission" date="2024-10" db="EMBL/GenBank/DDBJ databases">
        <authorList>
            <person name="Ryan C."/>
        </authorList>
    </citation>
    <scope>NUCLEOTIDE SEQUENCE [LARGE SCALE GENOMIC DNA]</scope>
</reference>
<dbReference type="PANTHER" id="PTHR34145:SF48">
    <property type="entry name" value="OS01G0553400 PROTEIN"/>
    <property type="match status" value="1"/>
</dbReference>
<evidence type="ECO:0000313" key="2">
    <source>
        <dbReference type="EMBL" id="CAL4948350.1"/>
    </source>
</evidence>
<feature type="domain" description="At1g61320/AtMIF1 LRR" evidence="1">
    <location>
        <begin position="16"/>
        <end position="158"/>
    </location>
</feature>
<dbReference type="AlphaFoldDB" id="A0ABC8YUU8"/>
<evidence type="ECO:0000259" key="1">
    <source>
        <dbReference type="Pfam" id="PF23622"/>
    </source>
</evidence>